<accession>W2QJN6</accession>
<gene>
    <name evidence="2" type="ORF">PPTG_22493</name>
</gene>
<dbReference type="EMBL" id="KI669577">
    <property type="protein sequence ID" value="ETN12470.1"/>
    <property type="molecule type" value="Genomic_DNA"/>
</dbReference>
<dbReference type="InterPro" id="IPR052579">
    <property type="entry name" value="Zinc_finger_SWIM"/>
</dbReference>
<evidence type="ECO:0000259" key="1">
    <source>
        <dbReference type="Pfam" id="PF21056"/>
    </source>
</evidence>
<dbReference type="PANTHER" id="PTHR31569:SF4">
    <property type="entry name" value="SWIM-TYPE DOMAIN-CONTAINING PROTEIN"/>
    <property type="match status" value="1"/>
</dbReference>
<organism evidence="2 3">
    <name type="scientific">Phytophthora nicotianae (strain INRA-310)</name>
    <name type="common">Phytophthora parasitica</name>
    <dbReference type="NCBI Taxonomy" id="761204"/>
    <lineage>
        <taxon>Eukaryota</taxon>
        <taxon>Sar</taxon>
        <taxon>Stramenopiles</taxon>
        <taxon>Oomycota</taxon>
        <taxon>Peronosporomycetes</taxon>
        <taxon>Peronosporales</taxon>
        <taxon>Peronosporaceae</taxon>
        <taxon>Phytophthora</taxon>
    </lineage>
</organism>
<dbReference type="VEuPathDB" id="FungiDB:PPTG_22493"/>
<dbReference type="Proteomes" id="UP000018817">
    <property type="component" value="Unassembled WGS sequence"/>
</dbReference>
<reference evidence="3" key="1">
    <citation type="submission" date="2011-12" db="EMBL/GenBank/DDBJ databases">
        <authorList>
            <consortium name="The Broad Institute Genome Sequencing Platform"/>
            <person name="Russ C."/>
            <person name="Tyler B."/>
            <person name="Panabieres F."/>
            <person name="Shan W."/>
            <person name="Tripathy S."/>
            <person name="Grunwald N."/>
            <person name="Machado M."/>
            <person name="Young S.K."/>
            <person name="Zeng Q."/>
            <person name="Gargeya S."/>
            <person name="Fitzgerald M."/>
            <person name="Haas B."/>
            <person name="Abouelleil A."/>
            <person name="Alvarado L."/>
            <person name="Arachchi H.M."/>
            <person name="Berlin A."/>
            <person name="Chapman S.B."/>
            <person name="Gearin G."/>
            <person name="Goldberg J."/>
            <person name="Griggs A."/>
            <person name="Gujja S."/>
            <person name="Hansen M."/>
            <person name="Heiman D."/>
            <person name="Howarth C."/>
            <person name="Larimer J."/>
            <person name="Lui A."/>
            <person name="MacDonald P.J.P."/>
            <person name="McCowen C."/>
            <person name="Montmayeur A."/>
            <person name="Murphy C."/>
            <person name="Neiman D."/>
            <person name="Pearson M."/>
            <person name="Priest M."/>
            <person name="Roberts A."/>
            <person name="Saif S."/>
            <person name="Shea T."/>
            <person name="Sisk P."/>
            <person name="Stolte C."/>
            <person name="Sykes S."/>
            <person name="Wortman J."/>
            <person name="Nusbaum C."/>
            <person name="Birren B."/>
        </authorList>
    </citation>
    <scope>NUCLEOTIDE SEQUENCE [LARGE SCALE GENOMIC DNA]</scope>
    <source>
        <strain evidence="3">INRA-310</strain>
    </source>
</reference>
<evidence type="ECO:0000313" key="3">
    <source>
        <dbReference type="Proteomes" id="UP000018817"/>
    </source>
</evidence>
<evidence type="ECO:0000313" key="2">
    <source>
        <dbReference type="EMBL" id="ETN12470.1"/>
    </source>
</evidence>
<dbReference type="RefSeq" id="XP_008902593.1">
    <property type="nucleotide sequence ID" value="XM_008904345.1"/>
</dbReference>
<dbReference type="Pfam" id="PF21056">
    <property type="entry name" value="ZSWIM1-3_RNaseH-like"/>
    <property type="match status" value="1"/>
</dbReference>
<name>W2QJN6_PHYN3</name>
<protein>
    <recommendedName>
        <fullName evidence="1">ZSWIM1/3 RNaseH-like domain-containing protein</fullName>
    </recommendedName>
</protein>
<dbReference type="PANTHER" id="PTHR31569">
    <property type="entry name" value="SWIM-TYPE DOMAIN-CONTAINING PROTEIN"/>
    <property type="match status" value="1"/>
</dbReference>
<reference evidence="2 3" key="2">
    <citation type="submission" date="2013-11" db="EMBL/GenBank/DDBJ databases">
        <title>The Genome Sequence of Phytophthora parasitica INRA-310.</title>
        <authorList>
            <consortium name="The Broad Institute Genomics Platform"/>
            <person name="Russ C."/>
            <person name="Tyler B."/>
            <person name="Panabieres F."/>
            <person name="Shan W."/>
            <person name="Tripathy S."/>
            <person name="Grunwald N."/>
            <person name="Machado M."/>
            <person name="Johnson C.S."/>
            <person name="Arredondo F."/>
            <person name="Hong C."/>
            <person name="Coffey M."/>
            <person name="Young S.K."/>
            <person name="Zeng Q."/>
            <person name="Gargeya S."/>
            <person name="Fitzgerald M."/>
            <person name="Abouelleil A."/>
            <person name="Alvarado L."/>
            <person name="Chapman S.B."/>
            <person name="Gainer-Dewar J."/>
            <person name="Goldberg J."/>
            <person name="Griggs A."/>
            <person name="Gujja S."/>
            <person name="Hansen M."/>
            <person name="Howarth C."/>
            <person name="Imamovic A."/>
            <person name="Ireland A."/>
            <person name="Larimer J."/>
            <person name="McCowan C."/>
            <person name="Murphy C."/>
            <person name="Pearson M."/>
            <person name="Poon T.W."/>
            <person name="Priest M."/>
            <person name="Roberts A."/>
            <person name="Saif S."/>
            <person name="Shea T."/>
            <person name="Sykes S."/>
            <person name="Wortman J."/>
            <person name="Nusbaum C."/>
            <person name="Birren B."/>
        </authorList>
    </citation>
    <scope>NUCLEOTIDE SEQUENCE [LARGE SCALE GENOMIC DNA]</scope>
    <source>
        <strain evidence="2 3">INRA-310</strain>
    </source>
</reference>
<feature type="domain" description="ZSWIM1/3 RNaseH-like" evidence="1">
    <location>
        <begin position="199"/>
        <end position="322"/>
    </location>
</feature>
<proteinExistence type="predicted"/>
<dbReference type="InterPro" id="IPR048324">
    <property type="entry name" value="ZSWIM1-3_RNaseH-like"/>
</dbReference>
<dbReference type="OrthoDB" id="124044at2759"/>
<dbReference type="OMA" id="PEEYTCY"/>
<dbReference type="AlphaFoldDB" id="W2QJN6"/>
<dbReference type="GeneID" id="20191092"/>
<sequence length="387" mass="44122">MSSTSSPVPPETTTNAVSGARTSLEIALPTFEGELHRGKSLERRLTATKKRLFKYTDSGRVILCVTGSSNSKACCSYRKRTGFPRGRGDRTNHTVRGCKARLNAVLNRDKGVYTVRISKHQSTHNHSVGPEEYTCYAETRKIESPGIKRVAKTMWFETQKILRYLKEVSGKPLQQKDAENMIAEMRHVRVSQLLQDFGEGPGNAVRIFRDPATSLTSCITFQTAHMRRMERKFPEALCIDATHGTNCNRYRLFSFMVTDKFGSGAFVQHALIDGETKLNMKCALKAFKENNTAWRDVKVVIVDKDFTEIDVLAEELPDANVILCHFHVIDYLHRETSKRIYGFTSFEKPHVKNLITLMVRTNDEREFDHYLQESKPFAKRNLRSTTT</sequence>
<dbReference type="STRING" id="761204.W2QJN6"/>